<gene>
    <name evidence="2" type="ORF">BDZ94DRAFT_1256373</name>
</gene>
<name>A0A9P6CL51_9AGAR</name>
<sequence length="596" mass="67307">MSTSELSNALNPYANQPRPRPEIAAYSTEPVPVAQQQHHYVPHRSELELAVSEPLATAPVVIRPKQPTSGSVQAVQELLRIVAVTRESQEIERKRRLAWEQEQEAKFTQRQAEMERQMFELRQEISKLRSASLHPASTSGLLTPQYSNSPALAVQRPPQLASPVSPISHSSSYSHPMFLQGSSTQPIQSHLAPHDQQQQQFEQSTPVVEPTFPSVTPAPSPHLSYAHSSQPHETLASSANLRKRPSSQLTSDEEEGGNSSDSSLSNHGRPIRRRSGHDKRCLTIHHALRAHILRLMGLETDKNLPDSHKEGVPIGPHDPVRFVWDKTAKQSAHNFRMKARVLADIKSHRKQYKHVPDKDFGKKTLDTAFDQTFVTFRQKFKAQRDIVFAEANKRREDAKAQKARHLSRRKTKLSNRAEARMKNPQFEHVIFDGALQLECMSSDESDFGDEVGSSIRSSGILRTRGCLWRSKRLVTFFGILDDEERTEASSKPKRGGKRERLSGPPKDGFHLPPEGVASWMISRRWVKASHARFPDFPDTLMRLVQDPPGFDWDHFDFLGEESEDSADESQTYNNHGLQQNSVVHHTSTSSLNFALI</sequence>
<evidence type="ECO:0000256" key="1">
    <source>
        <dbReference type="SAM" id="MobiDB-lite"/>
    </source>
</evidence>
<evidence type="ECO:0000313" key="2">
    <source>
        <dbReference type="EMBL" id="KAF9464408.1"/>
    </source>
</evidence>
<proteinExistence type="predicted"/>
<accession>A0A9P6CL51</accession>
<protein>
    <submittedName>
        <fullName evidence="2">Uncharacterized protein</fullName>
    </submittedName>
</protein>
<dbReference type="Proteomes" id="UP000807353">
    <property type="component" value="Unassembled WGS sequence"/>
</dbReference>
<dbReference type="EMBL" id="MU150254">
    <property type="protein sequence ID" value="KAF9464408.1"/>
    <property type="molecule type" value="Genomic_DNA"/>
</dbReference>
<comment type="caution">
    <text evidence="2">The sequence shown here is derived from an EMBL/GenBank/DDBJ whole genome shotgun (WGS) entry which is preliminary data.</text>
</comment>
<feature type="region of interest" description="Disordered" evidence="1">
    <location>
        <begin position="153"/>
        <end position="278"/>
    </location>
</feature>
<dbReference type="AlphaFoldDB" id="A0A9P6CL51"/>
<organism evidence="2 3">
    <name type="scientific">Collybia nuda</name>
    <dbReference type="NCBI Taxonomy" id="64659"/>
    <lineage>
        <taxon>Eukaryota</taxon>
        <taxon>Fungi</taxon>
        <taxon>Dikarya</taxon>
        <taxon>Basidiomycota</taxon>
        <taxon>Agaricomycotina</taxon>
        <taxon>Agaricomycetes</taxon>
        <taxon>Agaricomycetidae</taxon>
        <taxon>Agaricales</taxon>
        <taxon>Tricholomatineae</taxon>
        <taxon>Clitocybaceae</taxon>
        <taxon>Collybia</taxon>
    </lineage>
</organism>
<feature type="compositionally biased region" description="Low complexity" evidence="1">
    <location>
        <begin position="257"/>
        <end position="266"/>
    </location>
</feature>
<reference evidence="2" key="1">
    <citation type="submission" date="2020-11" db="EMBL/GenBank/DDBJ databases">
        <authorList>
            <consortium name="DOE Joint Genome Institute"/>
            <person name="Ahrendt S."/>
            <person name="Riley R."/>
            <person name="Andreopoulos W."/>
            <person name="Labutti K."/>
            <person name="Pangilinan J."/>
            <person name="Ruiz-Duenas F.J."/>
            <person name="Barrasa J.M."/>
            <person name="Sanchez-Garcia M."/>
            <person name="Camarero S."/>
            <person name="Miyauchi S."/>
            <person name="Serrano A."/>
            <person name="Linde D."/>
            <person name="Babiker R."/>
            <person name="Drula E."/>
            <person name="Ayuso-Fernandez I."/>
            <person name="Pacheco R."/>
            <person name="Padilla G."/>
            <person name="Ferreira P."/>
            <person name="Barriuso J."/>
            <person name="Kellner H."/>
            <person name="Castanera R."/>
            <person name="Alfaro M."/>
            <person name="Ramirez L."/>
            <person name="Pisabarro A.G."/>
            <person name="Kuo A."/>
            <person name="Tritt A."/>
            <person name="Lipzen A."/>
            <person name="He G."/>
            <person name="Yan M."/>
            <person name="Ng V."/>
            <person name="Cullen D."/>
            <person name="Martin F."/>
            <person name="Rosso M.-N."/>
            <person name="Henrissat B."/>
            <person name="Hibbett D."/>
            <person name="Martinez A.T."/>
            <person name="Grigoriev I.V."/>
        </authorList>
    </citation>
    <scope>NUCLEOTIDE SEQUENCE</scope>
    <source>
        <strain evidence="2">CBS 247.69</strain>
    </source>
</reference>
<feature type="compositionally biased region" description="Polar residues" evidence="1">
    <location>
        <begin position="195"/>
        <end position="206"/>
    </location>
</feature>
<feature type="region of interest" description="Disordered" evidence="1">
    <location>
        <begin position="485"/>
        <end position="513"/>
    </location>
</feature>
<dbReference type="OrthoDB" id="19482at2759"/>
<evidence type="ECO:0000313" key="3">
    <source>
        <dbReference type="Proteomes" id="UP000807353"/>
    </source>
</evidence>
<feature type="region of interest" description="Disordered" evidence="1">
    <location>
        <begin position="1"/>
        <end position="21"/>
    </location>
</feature>
<keyword evidence="3" id="KW-1185">Reference proteome</keyword>
<feature type="compositionally biased region" description="Basic residues" evidence="1">
    <location>
        <begin position="269"/>
        <end position="278"/>
    </location>
</feature>
<feature type="compositionally biased region" description="Polar residues" evidence="1">
    <location>
        <begin position="226"/>
        <end position="250"/>
    </location>
</feature>
<feature type="compositionally biased region" description="Polar residues" evidence="1">
    <location>
        <begin position="1"/>
        <end position="14"/>
    </location>
</feature>
<feature type="compositionally biased region" description="Low complexity" evidence="1">
    <location>
        <begin position="162"/>
        <end position="176"/>
    </location>
</feature>